<dbReference type="CDD" id="cd00030">
    <property type="entry name" value="C2"/>
    <property type="match status" value="1"/>
</dbReference>
<evidence type="ECO:0000313" key="3">
    <source>
        <dbReference type="Proteomes" id="UP001054857"/>
    </source>
</evidence>
<dbReference type="Gene3D" id="2.60.40.150">
    <property type="entry name" value="C2 domain"/>
    <property type="match status" value="1"/>
</dbReference>
<dbReference type="SUPFAM" id="SSF49562">
    <property type="entry name" value="C2 domain (Calcium/lipid-binding domain, CaLB)"/>
    <property type="match status" value="1"/>
</dbReference>
<protein>
    <recommendedName>
        <fullName evidence="1">C2 domain-containing protein</fullName>
    </recommendedName>
</protein>
<sequence>MVLRTMLSWLRRTLDAVTSSILSFLNPSRRYLLTSGDDACKADLPCFDLAMAVPLAVLAFDAYSPPTQGSRPVTHSAPGTAVTCLDEKFLKEVFRGAVEVQVLRASKLRNSDAMSLSDPFAVVSVGICSCRTTTVHDCLDPVWDEHKEPAMSIPVGSLQEDVLKVQLWDEDRCFNHDLLGEAAVPLRELKAGREQQMELQLSGPGAKSGSSVVLRVRLSDWSELSKEQLGQLTAQNSTDVQAEAAAGLEVAKVAACLAAKELGDDACDAAAAVSVTAPAGEEARRWRELSELMGEEAAVKDVKPLCYLDNPRTGTQGWIHRNKKSRTLVVAFRGTEPSQFKDVLSDLRLAPVYPEKLNPTDPKVRVHAGFLSAYESVRPTLLALVAAATSPPPPAGSPQPPASGPWRILVTGHSLGGALATLGSYDLKKSDPARDITCYTFGAPRVGNDHFASEYDRLIPNTFRVTNKYDIVVSVPRTFKYTHVGRAVQPSEPHGDLQLVPPALQLKLVDKLKRGVAFSVSQHMGTTYQTTLGAALRLFQLEGCRKREAEEVRREVEEQQAEKRQKKE</sequence>
<dbReference type="Proteomes" id="UP001054857">
    <property type="component" value="Unassembled WGS sequence"/>
</dbReference>
<dbReference type="PROSITE" id="PS50004">
    <property type="entry name" value="C2"/>
    <property type="match status" value="1"/>
</dbReference>
<dbReference type="GO" id="GO:0006629">
    <property type="term" value="P:lipid metabolic process"/>
    <property type="evidence" value="ECO:0007669"/>
    <property type="project" value="InterPro"/>
</dbReference>
<proteinExistence type="predicted"/>
<keyword evidence="3" id="KW-1185">Reference proteome</keyword>
<feature type="domain" description="C2" evidence="1">
    <location>
        <begin position="77"/>
        <end position="199"/>
    </location>
</feature>
<dbReference type="SUPFAM" id="SSF53474">
    <property type="entry name" value="alpha/beta-Hydrolases"/>
    <property type="match status" value="1"/>
</dbReference>
<organism evidence="2 3">
    <name type="scientific">Astrephomene gubernaculifera</name>
    <dbReference type="NCBI Taxonomy" id="47775"/>
    <lineage>
        <taxon>Eukaryota</taxon>
        <taxon>Viridiplantae</taxon>
        <taxon>Chlorophyta</taxon>
        <taxon>core chlorophytes</taxon>
        <taxon>Chlorophyceae</taxon>
        <taxon>CS clade</taxon>
        <taxon>Chlamydomonadales</taxon>
        <taxon>Astrephomenaceae</taxon>
        <taxon>Astrephomene</taxon>
    </lineage>
</organism>
<feature type="non-terminal residue" evidence="2">
    <location>
        <position position="568"/>
    </location>
</feature>
<dbReference type="Pfam" id="PF00168">
    <property type="entry name" value="C2"/>
    <property type="match status" value="1"/>
</dbReference>
<dbReference type="SMART" id="SM00239">
    <property type="entry name" value="C2"/>
    <property type="match status" value="1"/>
</dbReference>
<dbReference type="Pfam" id="PF01764">
    <property type="entry name" value="Lipase_3"/>
    <property type="match status" value="1"/>
</dbReference>
<dbReference type="InterPro" id="IPR000008">
    <property type="entry name" value="C2_dom"/>
</dbReference>
<name>A0AAD3HM94_9CHLO</name>
<dbReference type="InterPro" id="IPR035892">
    <property type="entry name" value="C2_domain_sf"/>
</dbReference>
<dbReference type="PANTHER" id="PTHR47759:SF2">
    <property type="entry name" value="TRIGLYCERIDE LIPASE"/>
    <property type="match status" value="1"/>
</dbReference>
<dbReference type="PANTHER" id="PTHR47759">
    <property type="entry name" value="OS04G0509100 PROTEIN"/>
    <property type="match status" value="1"/>
</dbReference>
<dbReference type="InterPro" id="IPR002921">
    <property type="entry name" value="Fungal_lipase-type"/>
</dbReference>
<dbReference type="Gene3D" id="3.40.50.1820">
    <property type="entry name" value="alpha/beta hydrolase"/>
    <property type="match status" value="1"/>
</dbReference>
<evidence type="ECO:0000259" key="1">
    <source>
        <dbReference type="PROSITE" id="PS50004"/>
    </source>
</evidence>
<gene>
    <name evidence="2" type="ORF">Agub_g7240</name>
</gene>
<dbReference type="EMBL" id="BMAR01000010">
    <property type="protein sequence ID" value="GFR45786.1"/>
    <property type="molecule type" value="Genomic_DNA"/>
</dbReference>
<accession>A0AAD3HM94</accession>
<evidence type="ECO:0000313" key="2">
    <source>
        <dbReference type="EMBL" id="GFR45786.1"/>
    </source>
</evidence>
<dbReference type="AlphaFoldDB" id="A0AAD3HM94"/>
<reference evidence="2 3" key="1">
    <citation type="journal article" date="2021" name="Sci. Rep.">
        <title>Genome sequencing of the multicellular alga Astrephomene provides insights into convergent evolution of germ-soma differentiation.</title>
        <authorList>
            <person name="Yamashita S."/>
            <person name="Yamamoto K."/>
            <person name="Matsuzaki R."/>
            <person name="Suzuki S."/>
            <person name="Yamaguchi H."/>
            <person name="Hirooka S."/>
            <person name="Minakuchi Y."/>
            <person name="Miyagishima S."/>
            <person name="Kawachi M."/>
            <person name="Toyoda A."/>
            <person name="Nozaki H."/>
        </authorList>
    </citation>
    <scope>NUCLEOTIDE SEQUENCE [LARGE SCALE GENOMIC DNA]</scope>
    <source>
        <strain evidence="2 3">NIES-4017</strain>
    </source>
</reference>
<dbReference type="CDD" id="cd00519">
    <property type="entry name" value="Lipase_3"/>
    <property type="match status" value="1"/>
</dbReference>
<dbReference type="InterPro" id="IPR029058">
    <property type="entry name" value="AB_hydrolase_fold"/>
</dbReference>
<comment type="caution">
    <text evidence="2">The sequence shown here is derived from an EMBL/GenBank/DDBJ whole genome shotgun (WGS) entry which is preliminary data.</text>
</comment>